<comment type="caution">
    <text evidence="1">The sequence shown here is derived from an EMBL/GenBank/DDBJ whole genome shotgun (WGS) entry which is preliminary data.</text>
</comment>
<sequence>MRLKYDRLEDCTSIVVRDDHLENDSDISALGEIVLHRKLIKLRAFSNLQQKIIMSSIMYLQRVRDAYVEVMHRFAGHVVQLNNGNAYSFKKLTC</sequence>
<dbReference type="AlphaFoldDB" id="A0A2P5FVU9"/>
<dbReference type="OrthoDB" id="764584at2759"/>
<protein>
    <submittedName>
        <fullName evidence="1">Uncharacterized protein</fullName>
    </submittedName>
</protein>
<proteinExistence type="predicted"/>
<evidence type="ECO:0000313" key="2">
    <source>
        <dbReference type="Proteomes" id="UP000237000"/>
    </source>
</evidence>
<evidence type="ECO:0000313" key="1">
    <source>
        <dbReference type="EMBL" id="POO01914.1"/>
    </source>
</evidence>
<keyword evidence="2" id="KW-1185">Reference proteome</keyword>
<reference evidence="2" key="1">
    <citation type="submission" date="2016-06" db="EMBL/GenBank/DDBJ databases">
        <title>Parallel loss of symbiosis genes in relatives of nitrogen-fixing non-legume Parasponia.</title>
        <authorList>
            <person name="Van Velzen R."/>
            <person name="Holmer R."/>
            <person name="Bu F."/>
            <person name="Rutten L."/>
            <person name="Van Zeijl A."/>
            <person name="Liu W."/>
            <person name="Santuari L."/>
            <person name="Cao Q."/>
            <person name="Sharma T."/>
            <person name="Shen D."/>
            <person name="Roswanjaya Y."/>
            <person name="Wardhani T."/>
            <person name="Kalhor M.S."/>
            <person name="Jansen J."/>
            <person name="Van den Hoogen J."/>
            <person name="Gungor B."/>
            <person name="Hartog M."/>
            <person name="Hontelez J."/>
            <person name="Verver J."/>
            <person name="Yang W.-C."/>
            <person name="Schijlen E."/>
            <person name="Repin R."/>
            <person name="Schilthuizen M."/>
            <person name="Schranz E."/>
            <person name="Heidstra R."/>
            <person name="Miyata K."/>
            <person name="Fedorova E."/>
            <person name="Kohlen W."/>
            <person name="Bisseling T."/>
            <person name="Smit S."/>
            <person name="Geurts R."/>
        </authorList>
    </citation>
    <scope>NUCLEOTIDE SEQUENCE [LARGE SCALE GENOMIC DNA]</scope>
    <source>
        <strain evidence="2">cv. RG33-2</strain>
    </source>
</reference>
<accession>A0A2P5FVU9</accession>
<gene>
    <name evidence="1" type="ORF">TorRG33x02_022060</name>
</gene>
<dbReference type="EMBL" id="JXTC01000006">
    <property type="protein sequence ID" value="POO01914.1"/>
    <property type="molecule type" value="Genomic_DNA"/>
</dbReference>
<organism evidence="1 2">
    <name type="scientific">Trema orientale</name>
    <name type="common">Charcoal tree</name>
    <name type="synonym">Celtis orientalis</name>
    <dbReference type="NCBI Taxonomy" id="63057"/>
    <lineage>
        <taxon>Eukaryota</taxon>
        <taxon>Viridiplantae</taxon>
        <taxon>Streptophyta</taxon>
        <taxon>Embryophyta</taxon>
        <taxon>Tracheophyta</taxon>
        <taxon>Spermatophyta</taxon>
        <taxon>Magnoliopsida</taxon>
        <taxon>eudicotyledons</taxon>
        <taxon>Gunneridae</taxon>
        <taxon>Pentapetalae</taxon>
        <taxon>rosids</taxon>
        <taxon>fabids</taxon>
        <taxon>Rosales</taxon>
        <taxon>Cannabaceae</taxon>
        <taxon>Trema</taxon>
    </lineage>
</organism>
<dbReference type="InParanoid" id="A0A2P5FVU9"/>
<dbReference type="Proteomes" id="UP000237000">
    <property type="component" value="Unassembled WGS sequence"/>
</dbReference>
<name>A0A2P5FVU9_TREOI</name>